<evidence type="ECO:0000256" key="6">
    <source>
        <dbReference type="ARBA" id="ARBA00022692"/>
    </source>
</evidence>
<organism evidence="14">
    <name type="scientific">Sympiezomias velatus</name>
    <dbReference type="NCBI Taxonomy" id="2044628"/>
    <lineage>
        <taxon>Eukaryota</taxon>
        <taxon>Metazoa</taxon>
        <taxon>Ecdysozoa</taxon>
        <taxon>Arthropoda</taxon>
        <taxon>Hexapoda</taxon>
        <taxon>Insecta</taxon>
        <taxon>Pterygota</taxon>
        <taxon>Neoptera</taxon>
        <taxon>Endopterygota</taxon>
        <taxon>Coleoptera</taxon>
        <taxon>Polyphaga</taxon>
        <taxon>Cucujiformia</taxon>
        <taxon>Curculionidae</taxon>
        <taxon>Entiminae</taxon>
        <taxon>Tanymecini</taxon>
        <taxon>Sympiezomias</taxon>
    </lineage>
</organism>
<dbReference type="AlphaFoldDB" id="A0A343L6P9"/>
<dbReference type="GO" id="GO:0015078">
    <property type="term" value="F:proton transmembrane transporter activity"/>
    <property type="evidence" value="ECO:0007669"/>
    <property type="project" value="InterPro"/>
</dbReference>
<evidence type="ECO:0000256" key="7">
    <source>
        <dbReference type="ARBA" id="ARBA00022781"/>
    </source>
</evidence>
<dbReference type="GO" id="GO:0015986">
    <property type="term" value="P:proton motive force-driven ATP synthesis"/>
    <property type="evidence" value="ECO:0007669"/>
    <property type="project" value="InterPro"/>
</dbReference>
<dbReference type="EMBL" id="MF383367">
    <property type="protein sequence ID" value="ATL23288.1"/>
    <property type="molecule type" value="Genomic_DNA"/>
</dbReference>
<evidence type="ECO:0000256" key="1">
    <source>
        <dbReference type="ARBA" id="ARBA00004304"/>
    </source>
</evidence>
<keyword evidence="8 13" id="KW-1133">Transmembrane helix</keyword>
<feature type="transmembrane region" description="Helical" evidence="13">
    <location>
        <begin position="12"/>
        <end position="31"/>
    </location>
</feature>
<reference evidence="14" key="1">
    <citation type="journal article" date="2017" name="Mitochondrial DNA Part B Resour">
        <title>The complete mitochondrial genome of Sympiezomias velatus (Coleoptera: Curculionidae).</title>
        <authorList>
            <person name="Tang P.-A."/>
            <person name="Zhang L."/>
            <person name="Li X.-P."/>
            <person name="Li F.-F."/>
            <person name="Yuan M.-L."/>
        </authorList>
    </citation>
    <scope>NUCLEOTIDE SEQUENCE</scope>
</reference>
<sequence length="51" mass="6394">MPQMAPLNWMSMYLFFILIFVMFIIVNYYSFLYKPKTMKFSNLKKLLSWKW</sequence>
<evidence type="ECO:0000256" key="12">
    <source>
        <dbReference type="RuleBase" id="RU003661"/>
    </source>
</evidence>
<evidence type="ECO:0000256" key="3">
    <source>
        <dbReference type="ARBA" id="ARBA00011291"/>
    </source>
</evidence>
<comment type="similarity">
    <text evidence="2 12">Belongs to the ATPase protein 8 family.</text>
</comment>
<name>A0A343L6P9_9CUCU</name>
<evidence type="ECO:0000256" key="4">
    <source>
        <dbReference type="ARBA" id="ARBA00022448"/>
    </source>
</evidence>
<keyword evidence="4 12" id="KW-0813">Transport</keyword>
<evidence type="ECO:0000256" key="9">
    <source>
        <dbReference type="ARBA" id="ARBA00023065"/>
    </source>
</evidence>
<dbReference type="InterPro" id="IPR001421">
    <property type="entry name" value="ATP8_metazoa"/>
</dbReference>
<keyword evidence="5 12" id="KW-0138">CF(0)</keyword>
<comment type="subcellular location">
    <subcellularLocation>
        <location evidence="1 12">Mitochondrion membrane</location>
        <topology evidence="1 12">Single-pass membrane protein</topology>
    </subcellularLocation>
</comment>
<geneLocation type="mitochondrion" evidence="14"/>
<gene>
    <name evidence="14" type="primary">ATP8</name>
</gene>
<keyword evidence="7 12" id="KW-0375">Hydrogen ion transport</keyword>
<evidence type="ECO:0000256" key="5">
    <source>
        <dbReference type="ARBA" id="ARBA00022547"/>
    </source>
</evidence>
<comment type="subunit">
    <text evidence="3">F-type ATPases have 2 components, CF(1) - the catalytic core - and CF(0) - the membrane proton channel.</text>
</comment>
<protein>
    <recommendedName>
        <fullName evidence="12">ATP synthase complex subunit 8</fullName>
    </recommendedName>
</protein>
<evidence type="ECO:0000256" key="2">
    <source>
        <dbReference type="ARBA" id="ARBA00008892"/>
    </source>
</evidence>
<evidence type="ECO:0000256" key="10">
    <source>
        <dbReference type="ARBA" id="ARBA00023128"/>
    </source>
</evidence>
<proteinExistence type="inferred from homology"/>
<evidence type="ECO:0000256" key="8">
    <source>
        <dbReference type="ARBA" id="ARBA00022989"/>
    </source>
</evidence>
<evidence type="ECO:0000313" key="14">
    <source>
        <dbReference type="EMBL" id="ATL23288.1"/>
    </source>
</evidence>
<keyword evidence="6 12" id="KW-0812">Transmembrane</keyword>
<keyword evidence="10 12" id="KW-0496">Mitochondrion</keyword>
<evidence type="ECO:0000256" key="11">
    <source>
        <dbReference type="ARBA" id="ARBA00023136"/>
    </source>
</evidence>
<evidence type="ECO:0000256" key="13">
    <source>
        <dbReference type="SAM" id="Phobius"/>
    </source>
</evidence>
<dbReference type="Pfam" id="PF00895">
    <property type="entry name" value="ATP-synt_8"/>
    <property type="match status" value="1"/>
</dbReference>
<dbReference type="GO" id="GO:0031966">
    <property type="term" value="C:mitochondrial membrane"/>
    <property type="evidence" value="ECO:0007669"/>
    <property type="project" value="UniProtKB-SubCell"/>
</dbReference>
<keyword evidence="9 12" id="KW-0406">Ion transport</keyword>
<dbReference type="GO" id="GO:0045259">
    <property type="term" value="C:proton-transporting ATP synthase complex"/>
    <property type="evidence" value="ECO:0007669"/>
    <property type="project" value="UniProtKB-KW"/>
</dbReference>
<accession>A0A343L6P9</accession>
<keyword evidence="11 13" id="KW-0472">Membrane</keyword>